<dbReference type="GO" id="GO:0006508">
    <property type="term" value="P:proteolysis"/>
    <property type="evidence" value="ECO:0007669"/>
    <property type="project" value="UniProtKB-KW"/>
</dbReference>
<dbReference type="Gene3D" id="2.60.40.2700">
    <property type="match status" value="1"/>
</dbReference>
<dbReference type="EMBL" id="FNEI01000012">
    <property type="protein sequence ID" value="SDJ53670.1"/>
    <property type="molecule type" value="Genomic_DNA"/>
</dbReference>
<gene>
    <name evidence="1" type="ORF">SAMN05216555_11214</name>
</gene>
<reference evidence="2" key="1">
    <citation type="submission" date="2016-10" db="EMBL/GenBank/DDBJ databases">
        <authorList>
            <person name="Varghese N."/>
            <person name="Submissions S."/>
        </authorList>
    </citation>
    <scope>NUCLEOTIDE SEQUENCE [LARGE SCALE GENOMIC DNA]</scope>
    <source>
        <strain evidence="2">CGMCC 1.10783</strain>
    </source>
</reference>
<sequence length="457" mass="46828">MLSLAAPQTTFAASDISAPVLVSSSVTPQSLDIATGPTTAKVTVRLTDQTGTQAPTLIASHDESGQTQGFGSMTLVSGTVQDGIWERSITIPEGSATGAWTVTLYPLRDTLGNNSSSFQYLATLTVIGAVSDVAGPVLVSSSVTPQSLDIATGPATAKVTVRLTDQTGTQAPTLITSHDESGQTQGFGGMTLVSGTVQDGIWERSITIPEGSATGTWTVTLYPLRDTLGNNTTGFKDLATLNITGAVSDTAAPVLASSSVTPQALDIATGPATAKVSVRLTDQTGTQAPTLIASHDQSGQTQGFGSMTLVSGTAQDGTWERSITIPQGSATGSWTITLYPLRDTLGNNTSSFQDLATLTVSATAPDLPLTVAPMPTISGTTKVGYTLTAVPGTWSPAPVTLSYQWYRSGTPITAATATSYKLTASDAGKPITVRVTGRKTGYTAAAKTSSPTVSVVR</sequence>
<keyword evidence="1" id="KW-0378">Hydrolase</keyword>
<keyword evidence="1" id="KW-0645">Protease</keyword>
<dbReference type="STRING" id="1045773.SAMN05216555_11214"/>
<name>A0A1G8UL05_9MICC</name>
<dbReference type="Proteomes" id="UP000182130">
    <property type="component" value="Unassembled WGS sequence"/>
</dbReference>
<proteinExistence type="predicted"/>
<protein>
    <submittedName>
        <fullName evidence="1">Serine protease</fullName>
    </submittedName>
</protein>
<dbReference type="AlphaFoldDB" id="A0A1G8UL05"/>
<evidence type="ECO:0000313" key="2">
    <source>
        <dbReference type="Proteomes" id="UP000182130"/>
    </source>
</evidence>
<dbReference type="GO" id="GO:0008233">
    <property type="term" value="F:peptidase activity"/>
    <property type="evidence" value="ECO:0007669"/>
    <property type="project" value="UniProtKB-KW"/>
</dbReference>
<keyword evidence="2" id="KW-1185">Reference proteome</keyword>
<organism evidence="1 2">
    <name type="scientific">Arthrobacter cupressi</name>
    <dbReference type="NCBI Taxonomy" id="1045773"/>
    <lineage>
        <taxon>Bacteria</taxon>
        <taxon>Bacillati</taxon>
        <taxon>Actinomycetota</taxon>
        <taxon>Actinomycetes</taxon>
        <taxon>Micrococcales</taxon>
        <taxon>Micrococcaceae</taxon>
        <taxon>Arthrobacter</taxon>
    </lineage>
</organism>
<dbReference type="OrthoDB" id="9790784at2"/>
<accession>A0A1G8UL05</accession>
<evidence type="ECO:0000313" key="1">
    <source>
        <dbReference type="EMBL" id="SDJ53670.1"/>
    </source>
</evidence>